<sequence length="42" mass="5178">MHMTLFHDTTMWEPDALRLPSWDTTPMYIFSLASWIHELLRW</sequence>
<organism evidence="1">
    <name type="scientific">Rhizophora mucronata</name>
    <name type="common">Asiatic mangrove</name>
    <dbReference type="NCBI Taxonomy" id="61149"/>
    <lineage>
        <taxon>Eukaryota</taxon>
        <taxon>Viridiplantae</taxon>
        <taxon>Streptophyta</taxon>
        <taxon>Embryophyta</taxon>
        <taxon>Tracheophyta</taxon>
        <taxon>Spermatophyta</taxon>
        <taxon>Magnoliopsida</taxon>
        <taxon>eudicotyledons</taxon>
        <taxon>Gunneridae</taxon>
        <taxon>Pentapetalae</taxon>
        <taxon>rosids</taxon>
        <taxon>fabids</taxon>
        <taxon>Malpighiales</taxon>
        <taxon>Rhizophoraceae</taxon>
        <taxon>Rhizophora</taxon>
    </lineage>
</organism>
<reference evidence="1" key="1">
    <citation type="submission" date="2018-02" db="EMBL/GenBank/DDBJ databases">
        <title>Rhizophora mucronata_Transcriptome.</title>
        <authorList>
            <person name="Meera S.P."/>
            <person name="Sreeshan A."/>
            <person name="Augustine A."/>
        </authorList>
    </citation>
    <scope>NUCLEOTIDE SEQUENCE</scope>
    <source>
        <tissue evidence="1">Leaf</tissue>
    </source>
</reference>
<name>A0A2P2P3T9_RHIMU</name>
<dbReference type="EMBL" id="GGEC01068924">
    <property type="protein sequence ID" value="MBX49408.1"/>
    <property type="molecule type" value="Transcribed_RNA"/>
</dbReference>
<evidence type="ECO:0000313" key="1">
    <source>
        <dbReference type="EMBL" id="MBX49408.1"/>
    </source>
</evidence>
<proteinExistence type="predicted"/>
<accession>A0A2P2P3T9</accession>
<dbReference type="AlphaFoldDB" id="A0A2P2P3T9"/>
<protein>
    <submittedName>
        <fullName evidence="1">Uncharacterized protein</fullName>
    </submittedName>
</protein>